<dbReference type="EMBL" id="JAUSRA010000001">
    <property type="protein sequence ID" value="MDP9792533.1"/>
    <property type="molecule type" value="Genomic_DNA"/>
</dbReference>
<evidence type="ECO:0000313" key="8">
    <source>
        <dbReference type="Proteomes" id="UP001240984"/>
    </source>
</evidence>
<dbReference type="InterPro" id="IPR015421">
    <property type="entry name" value="PyrdxlP-dep_Trfase_major"/>
</dbReference>
<dbReference type="RefSeq" id="WP_306827409.1">
    <property type="nucleotide sequence ID" value="NZ_JAUSRA010000001.1"/>
</dbReference>
<comment type="similarity">
    <text evidence="2 6">Belongs to the group II decarboxylase family.</text>
</comment>
<accession>A0ABT9MM80</accession>
<dbReference type="InterPro" id="IPR051151">
    <property type="entry name" value="Group_II_Decarboxylase"/>
</dbReference>
<evidence type="ECO:0000256" key="1">
    <source>
        <dbReference type="ARBA" id="ARBA00001933"/>
    </source>
</evidence>
<comment type="caution">
    <text evidence="7">The sequence shown here is derived from an EMBL/GenBank/DDBJ whole genome shotgun (WGS) entry which is preliminary data.</text>
</comment>
<name>A0ABT9MM80_9ACTN</name>
<evidence type="ECO:0000256" key="5">
    <source>
        <dbReference type="ARBA" id="ARBA00023239"/>
    </source>
</evidence>
<dbReference type="Gene3D" id="3.40.640.10">
    <property type="entry name" value="Type I PLP-dependent aspartate aminotransferase-like (Major domain)"/>
    <property type="match status" value="1"/>
</dbReference>
<dbReference type="InterPro" id="IPR015424">
    <property type="entry name" value="PyrdxlP-dep_Trfase"/>
</dbReference>
<keyword evidence="8" id="KW-1185">Reference proteome</keyword>
<dbReference type="EC" id="4.1.1.22" evidence="7"/>
<keyword evidence="5 6" id="KW-0456">Lyase</keyword>
<evidence type="ECO:0000256" key="6">
    <source>
        <dbReference type="RuleBase" id="RU000382"/>
    </source>
</evidence>
<dbReference type="PANTHER" id="PTHR46101:SF2">
    <property type="entry name" value="SERINE DECARBOXYLASE"/>
    <property type="match status" value="1"/>
</dbReference>
<evidence type="ECO:0000256" key="4">
    <source>
        <dbReference type="ARBA" id="ARBA00022898"/>
    </source>
</evidence>
<evidence type="ECO:0000256" key="3">
    <source>
        <dbReference type="ARBA" id="ARBA00022793"/>
    </source>
</evidence>
<reference evidence="7 8" key="1">
    <citation type="submission" date="2023-07" db="EMBL/GenBank/DDBJ databases">
        <title>Sequencing the genomes of 1000 actinobacteria strains.</title>
        <authorList>
            <person name="Klenk H.-P."/>
        </authorList>
    </citation>
    <scope>NUCLEOTIDE SEQUENCE [LARGE SCALE GENOMIC DNA]</scope>
    <source>
        <strain evidence="7 8">DSM 44710</strain>
    </source>
</reference>
<gene>
    <name evidence="7" type="ORF">J2S43_001045</name>
</gene>
<proteinExistence type="inferred from homology"/>
<dbReference type="InterPro" id="IPR002129">
    <property type="entry name" value="PyrdxlP-dep_de-COase"/>
</dbReference>
<organism evidence="7 8">
    <name type="scientific">Catenuloplanes nepalensis</name>
    <dbReference type="NCBI Taxonomy" id="587533"/>
    <lineage>
        <taxon>Bacteria</taxon>
        <taxon>Bacillati</taxon>
        <taxon>Actinomycetota</taxon>
        <taxon>Actinomycetes</taxon>
        <taxon>Micromonosporales</taxon>
        <taxon>Micromonosporaceae</taxon>
        <taxon>Catenuloplanes</taxon>
    </lineage>
</organism>
<dbReference type="PANTHER" id="PTHR46101">
    <property type="match status" value="1"/>
</dbReference>
<dbReference type="Proteomes" id="UP001240984">
    <property type="component" value="Unassembled WGS sequence"/>
</dbReference>
<dbReference type="SUPFAM" id="SSF53383">
    <property type="entry name" value="PLP-dependent transferases"/>
    <property type="match status" value="1"/>
</dbReference>
<protein>
    <submittedName>
        <fullName evidence="7">Histidine decarboxylase</fullName>
        <ecNumber evidence="7">4.1.1.22</ecNumber>
    </submittedName>
</protein>
<keyword evidence="3" id="KW-0210">Decarboxylase</keyword>
<dbReference type="GO" id="GO:0004398">
    <property type="term" value="F:histidine decarboxylase activity"/>
    <property type="evidence" value="ECO:0007669"/>
    <property type="project" value="UniProtKB-EC"/>
</dbReference>
<keyword evidence="4 6" id="KW-0663">Pyridoxal phosphate</keyword>
<evidence type="ECO:0000313" key="7">
    <source>
        <dbReference type="EMBL" id="MDP9792533.1"/>
    </source>
</evidence>
<comment type="cofactor">
    <cofactor evidence="1 6">
        <name>pyridoxal 5'-phosphate</name>
        <dbReference type="ChEBI" id="CHEBI:597326"/>
    </cofactor>
</comment>
<evidence type="ECO:0000256" key="2">
    <source>
        <dbReference type="ARBA" id="ARBA00009533"/>
    </source>
</evidence>
<dbReference type="Pfam" id="PF00282">
    <property type="entry name" value="Pyridoxal_deC"/>
    <property type="match status" value="1"/>
</dbReference>
<sequence length="411" mass="44610">MTAVPAAAGTDAMVARLLAELQDRRRYDIGFPGATDLTFPALAKIVTGQLLNNVGDPWDEGHGHNHTKDIERRVVDLVADLLRAPAGRWGYVTTGASEGTLHALNAAWQDHPDVVVYASAAAHYSVTKAARLLKLPLVQIRTDATGRMDVTDLAGELARRRDRPAMVVATAGTTMSEAVDDVTAIREVCDDLAILRRRIHVDAALSGIPLALLPEKARPGFDFTAGATSMVISGHKFLSTLMPCGVLIHDRRPAGPAGRVVYTGSADTTITGSRSGHTPLLLWWALTTLGRRGLHRRAQQSRKLAAYTQQQLTRIGWPHARNPHAFTVTLAQPPAAVMRKWVLAGDGQTAHIVCMPGVTQEQIDEFLDDLRASDLARPRLHVVPDLDAAVTPLRAPRPRARRSRVARGELR</sequence>